<dbReference type="EMBL" id="JBHMAG010000006">
    <property type="protein sequence ID" value="MFB9751315.1"/>
    <property type="molecule type" value="Genomic_DNA"/>
</dbReference>
<keyword evidence="2" id="KW-1185">Reference proteome</keyword>
<dbReference type="RefSeq" id="WP_344906557.1">
    <property type="nucleotide sequence ID" value="NZ_BAAAYO010000005.1"/>
</dbReference>
<gene>
    <name evidence="1" type="ORF">ACFFNY_07030</name>
</gene>
<proteinExistence type="predicted"/>
<organism evidence="1 2">
    <name type="scientific">Paenibacillus hodogayensis</name>
    <dbReference type="NCBI Taxonomy" id="279208"/>
    <lineage>
        <taxon>Bacteria</taxon>
        <taxon>Bacillati</taxon>
        <taxon>Bacillota</taxon>
        <taxon>Bacilli</taxon>
        <taxon>Bacillales</taxon>
        <taxon>Paenibacillaceae</taxon>
        <taxon>Paenibacillus</taxon>
    </lineage>
</organism>
<dbReference type="Proteomes" id="UP001589619">
    <property type="component" value="Unassembled WGS sequence"/>
</dbReference>
<evidence type="ECO:0000313" key="2">
    <source>
        <dbReference type="Proteomes" id="UP001589619"/>
    </source>
</evidence>
<name>A0ABV5VST5_9BACL</name>
<evidence type="ECO:0000313" key="1">
    <source>
        <dbReference type="EMBL" id="MFB9751315.1"/>
    </source>
</evidence>
<reference evidence="1 2" key="1">
    <citation type="submission" date="2024-09" db="EMBL/GenBank/DDBJ databases">
        <authorList>
            <person name="Sun Q."/>
            <person name="Mori K."/>
        </authorList>
    </citation>
    <scope>NUCLEOTIDE SEQUENCE [LARGE SCALE GENOMIC DNA]</scope>
    <source>
        <strain evidence="1 2">JCM 12520</strain>
    </source>
</reference>
<sequence>MRSCSILPAWLAVVLTLLPLIGSEAGSAGRAYAEEKEQQPAIRFTIAVQASEEASLATAETFLRKDWERAWRGAEAKEQTADTVVYTDSFVNVEDSGAVRKYALREDGVLLELGPAPARSVELPAGIRRQWLRQAAKLRKRHYGEAVPWSEAKSQVPLKSYVDVVDLETGLSFRAQRRAGSSHADVQPLTKSDTAVMKQIYGGTWSWKRRAILVRTEGRPPIASSMHGMPHGGDGIPDNDFSGHFCIHFLGSSTHRSGQEDMAHQLMVHKAAGKLQELLRPATPARLADALFVALHQQDGALLRAVLHGAPAPTLEAFGKLMQTIEGVRAESADGSVDFAESLSAEVAVKATLDGRGGGLKRQTFRVKFARDTVSSPWTISGMDM</sequence>
<comment type="caution">
    <text evidence="1">The sequence shown here is derived from an EMBL/GenBank/DDBJ whole genome shotgun (WGS) entry which is preliminary data.</text>
</comment>
<protein>
    <submittedName>
        <fullName evidence="1">Uncharacterized protein</fullName>
    </submittedName>
</protein>
<accession>A0ABV5VST5</accession>